<protein>
    <submittedName>
        <fullName evidence="1">Uncharacterized protein</fullName>
    </submittedName>
</protein>
<name>A0A255ZP08_9FLAO</name>
<dbReference type="Proteomes" id="UP000216035">
    <property type="component" value="Unassembled WGS sequence"/>
</dbReference>
<dbReference type="AlphaFoldDB" id="A0A255ZP08"/>
<sequence length="322" mass="36112">MKKKVEGELISIAHRVLKLKDSSDLRVLHEEAKNLYEKLSVLLFVETQFGSVMPTIGKAEIQDLVVEHYEKPAATVLDTAVAEEKETPISEIEVAEVPEVSAVEEETTEVVVDENPEPEPTPEPLAVPAFETRSEAPKQISFADLLGSDYTEPIFDKVSDAVPVVNETQNEEPASAEVADDSEEEIILETRLEAENVVESIETPFDLPIEEVKAPAVDLSFEPTFTAATQVEETKSVSFETQPENGLRSFQFGLNDRIGFERNLFGGSAEDMNRVVSQLSTFNSYEEAAEFIDEMVRPDYNNWNGKDEYVERFLDIIKRRFS</sequence>
<dbReference type="OrthoDB" id="1100725at2"/>
<evidence type="ECO:0000313" key="2">
    <source>
        <dbReference type="Proteomes" id="UP000216035"/>
    </source>
</evidence>
<comment type="caution">
    <text evidence="1">The sequence shown here is derived from an EMBL/GenBank/DDBJ whole genome shotgun (WGS) entry which is preliminary data.</text>
</comment>
<organism evidence="1 2">
    <name type="scientific">Flavobacterium aurantiibacter</name>
    <dbReference type="NCBI Taxonomy" id="2023067"/>
    <lineage>
        <taxon>Bacteria</taxon>
        <taxon>Pseudomonadati</taxon>
        <taxon>Bacteroidota</taxon>
        <taxon>Flavobacteriia</taxon>
        <taxon>Flavobacteriales</taxon>
        <taxon>Flavobacteriaceae</taxon>
        <taxon>Flavobacterium</taxon>
    </lineage>
</organism>
<evidence type="ECO:0000313" key="1">
    <source>
        <dbReference type="EMBL" id="OYQ43317.1"/>
    </source>
</evidence>
<dbReference type="RefSeq" id="WP_094486732.1">
    <property type="nucleotide sequence ID" value="NZ_NOXX01000206.1"/>
</dbReference>
<accession>A0A255ZP08</accession>
<proteinExistence type="predicted"/>
<dbReference type="EMBL" id="NOXX01000206">
    <property type="protein sequence ID" value="OYQ43317.1"/>
    <property type="molecule type" value="Genomic_DNA"/>
</dbReference>
<keyword evidence="2" id="KW-1185">Reference proteome</keyword>
<gene>
    <name evidence="1" type="ORF">CHX27_10485</name>
</gene>
<reference evidence="1 2" key="1">
    <citation type="submission" date="2017-07" db="EMBL/GenBank/DDBJ databases">
        <title>Flavobacterium cyanobacteriorum sp. nov., isolated from cyanobacterial aggregates in a eutrophic lake.</title>
        <authorList>
            <person name="Cai H."/>
        </authorList>
    </citation>
    <scope>NUCLEOTIDE SEQUENCE [LARGE SCALE GENOMIC DNA]</scope>
    <source>
        <strain evidence="1 2">TH167</strain>
    </source>
</reference>